<feature type="transmembrane region" description="Helical" evidence="1">
    <location>
        <begin position="45"/>
        <end position="66"/>
    </location>
</feature>
<keyword evidence="3" id="KW-1185">Reference proteome</keyword>
<dbReference type="RefSeq" id="WP_090932498.1">
    <property type="nucleotide sequence ID" value="NZ_FOTS01000003.1"/>
</dbReference>
<keyword evidence="1" id="KW-1133">Transmembrane helix</keyword>
<name>A0A1I4H9P9_9FIRM</name>
<reference evidence="3" key="1">
    <citation type="submission" date="2016-10" db="EMBL/GenBank/DDBJ databases">
        <authorList>
            <person name="Varghese N."/>
            <person name="Submissions S."/>
        </authorList>
    </citation>
    <scope>NUCLEOTIDE SEQUENCE [LARGE SCALE GENOMIC DNA]</scope>
    <source>
        <strain evidence="3">DSM 13327</strain>
    </source>
</reference>
<dbReference type="OrthoDB" id="1726338at2"/>
<organism evidence="2 3">
    <name type="scientific">Pelosinus propionicus DSM 13327</name>
    <dbReference type="NCBI Taxonomy" id="1123291"/>
    <lineage>
        <taxon>Bacteria</taxon>
        <taxon>Bacillati</taxon>
        <taxon>Bacillota</taxon>
        <taxon>Negativicutes</taxon>
        <taxon>Selenomonadales</taxon>
        <taxon>Sporomusaceae</taxon>
        <taxon>Pelosinus</taxon>
    </lineage>
</organism>
<protein>
    <submittedName>
        <fullName evidence="2">Uncharacterized protein</fullName>
    </submittedName>
</protein>
<keyword evidence="1" id="KW-0472">Membrane</keyword>
<dbReference type="Proteomes" id="UP000199520">
    <property type="component" value="Unassembled WGS sequence"/>
</dbReference>
<dbReference type="STRING" id="1123291.SAMN04490355_100370"/>
<dbReference type="AlphaFoldDB" id="A0A1I4H9P9"/>
<accession>A0A1I4H9P9</accession>
<feature type="transmembrane region" description="Helical" evidence="1">
    <location>
        <begin position="78"/>
        <end position="100"/>
    </location>
</feature>
<keyword evidence="1" id="KW-0812">Transmembrane</keyword>
<evidence type="ECO:0000256" key="1">
    <source>
        <dbReference type="SAM" id="Phobius"/>
    </source>
</evidence>
<evidence type="ECO:0000313" key="3">
    <source>
        <dbReference type="Proteomes" id="UP000199520"/>
    </source>
</evidence>
<sequence length="106" mass="12067">MCSWSILIVFSLLLILSLLERVKYFRQSYDAGEVKNSPLSLAIQELIAIAGGIYLSLVMLISFLKLDVPNKIQLFQIWIDPIACIAILLSIIQPFFIRFFCKNNKG</sequence>
<evidence type="ECO:0000313" key="2">
    <source>
        <dbReference type="EMBL" id="SFL38964.1"/>
    </source>
</evidence>
<gene>
    <name evidence="2" type="ORF">SAMN04490355_100370</name>
</gene>
<proteinExistence type="predicted"/>
<dbReference type="EMBL" id="FOTS01000003">
    <property type="protein sequence ID" value="SFL38964.1"/>
    <property type="molecule type" value="Genomic_DNA"/>
</dbReference>